<gene>
    <name evidence="3" type="ORF">DFH07DRAFT_908990</name>
</gene>
<dbReference type="EMBL" id="JARJLG010000002">
    <property type="protein sequence ID" value="KAJ7783900.1"/>
    <property type="molecule type" value="Genomic_DNA"/>
</dbReference>
<sequence>MLNHCVKRFPLVSFPRYSRCASTAALAERSSTKVVTETSEDAPVKKRVRAKKPNEPKEPKPPSILEWTKLQDHLDSLAQTNGQVALADIERHRPKSRPQPGSSKQYRDEYDAILKKLIASFNARQLREFLKMYEIPRFASRRKMDCAIAILEYWTWPSLSSIREAERELETDVQTFPVTPPQAFLILGKGGADLHALKNQYHIRMTYSTNPSAFEVEGTVGSLKKLSQHIADLKNAITEDVFELPVERPIRNDLLRRISELSGAFAENFGPRTVRVSFKSDNPRSALVAKRLATRAVCEGNDTKQRLFFHLPPSLPSSSPVPISTSPYIYSLYPFLSPRSLPWTVSASGVFRLRRVEEWLGSGVSEDLKKTGGLELGRGRTVTLQQQEVDLRTLLLAGFSEMSPPVSRVVIASIGHLLITSPPNERFTIAPPLQGHLKLPRVLDWMGERSEPAVFTPTLPTALLDSRPAQHGILHRLLYHAVNVKDDLDVAQKTIKVELVLPSSVKLPDASNESSEIGKPAFHPMCWLGQKTNLDVLMPNRPTDIRFSLFDSSIVPGDQLPPILEEYISSLRAFLTYQDRNASQPETPLMVEHEGVSYALHSSSTVRQSTEQVEGTDSWSVEVITESALDLEGGQKSTSCQVTCNNILSNDSWKSFMHQCDAMSTVAAPDTKSTTPLI</sequence>
<protein>
    <recommendedName>
        <fullName evidence="2">SLS1 N-terminal domain-containing protein</fullName>
    </recommendedName>
</protein>
<evidence type="ECO:0000313" key="3">
    <source>
        <dbReference type="EMBL" id="KAJ7783900.1"/>
    </source>
</evidence>
<evidence type="ECO:0000256" key="1">
    <source>
        <dbReference type="SAM" id="MobiDB-lite"/>
    </source>
</evidence>
<feature type="domain" description="SLS1 N-terminal" evidence="2">
    <location>
        <begin position="84"/>
        <end position="155"/>
    </location>
</feature>
<name>A0AAD7KEP7_9AGAR</name>
<accession>A0AAD7KEP7</accession>
<dbReference type="InterPro" id="IPR048400">
    <property type="entry name" value="SLS1_N"/>
</dbReference>
<evidence type="ECO:0000313" key="4">
    <source>
        <dbReference type="Proteomes" id="UP001215280"/>
    </source>
</evidence>
<dbReference type="AlphaFoldDB" id="A0AAD7KEP7"/>
<keyword evidence="4" id="KW-1185">Reference proteome</keyword>
<dbReference type="Pfam" id="PF20776">
    <property type="entry name" value="SLS1_N"/>
    <property type="match status" value="1"/>
</dbReference>
<reference evidence="3" key="1">
    <citation type="submission" date="2023-03" db="EMBL/GenBank/DDBJ databases">
        <title>Massive genome expansion in bonnet fungi (Mycena s.s.) driven by repeated elements and novel gene families across ecological guilds.</title>
        <authorList>
            <consortium name="Lawrence Berkeley National Laboratory"/>
            <person name="Harder C.B."/>
            <person name="Miyauchi S."/>
            <person name="Viragh M."/>
            <person name="Kuo A."/>
            <person name="Thoen E."/>
            <person name="Andreopoulos B."/>
            <person name="Lu D."/>
            <person name="Skrede I."/>
            <person name="Drula E."/>
            <person name="Henrissat B."/>
            <person name="Morin E."/>
            <person name="Kohler A."/>
            <person name="Barry K."/>
            <person name="LaButti K."/>
            <person name="Morin E."/>
            <person name="Salamov A."/>
            <person name="Lipzen A."/>
            <person name="Mereny Z."/>
            <person name="Hegedus B."/>
            <person name="Baldrian P."/>
            <person name="Stursova M."/>
            <person name="Weitz H."/>
            <person name="Taylor A."/>
            <person name="Grigoriev I.V."/>
            <person name="Nagy L.G."/>
            <person name="Martin F."/>
            <person name="Kauserud H."/>
        </authorList>
    </citation>
    <scope>NUCLEOTIDE SEQUENCE</scope>
    <source>
        <strain evidence="3">CBHHK188m</strain>
    </source>
</reference>
<evidence type="ECO:0000259" key="2">
    <source>
        <dbReference type="Pfam" id="PF20776"/>
    </source>
</evidence>
<proteinExistence type="predicted"/>
<dbReference type="Proteomes" id="UP001215280">
    <property type="component" value="Unassembled WGS sequence"/>
</dbReference>
<feature type="region of interest" description="Disordered" evidence="1">
    <location>
        <begin position="87"/>
        <end position="106"/>
    </location>
</feature>
<comment type="caution">
    <text evidence="3">The sequence shown here is derived from an EMBL/GenBank/DDBJ whole genome shotgun (WGS) entry which is preliminary data.</text>
</comment>
<feature type="region of interest" description="Disordered" evidence="1">
    <location>
        <begin position="28"/>
        <end position="63"/>
    </location>
</feature>
<organism evidence="3 4">
    <name type="scientific">Mycena maculata</name>
    <dbReference type="NCBI Taxonomy" id="230809"/>
    <lineage>
        <taxon>Eukaryota</taxon>
        <taxon>Fungi</taxon>
        <taxon>Dikarya</taxon>
        <taxon>Basidiomycota</taxon>
        <taxon>Agaricomycotina</taxon>
        <taxon>Agaricomycetes</taxon>
        <taxon>Agaricomycetidae</taxon>
        <taxon>Agaricales</taxon>
        <taxon>Marasmiineae</taxon>
        <taxon>Mycenaceae</taxon>
        <taxon>Mycena</taxon>
    </lineage>
</organism>